<protein>
    <submittedName>
        <fullName evidence="1">Uncharacterized protein</fullName>
    </submittedName>
</protein>
<proteinExistence type="predicted"/>
<keyword evidence="2" id="KW-1185">Reference proteome</keyword>
<evidence type="ECO:0000313" key="2">
    <source>
        <dbReference type="Proteomes" id="UP000641514"/>
    </source>
</evidence>
<dbReference type="EMBL" id="BMJH01000001">
    <property type="protein sequence ID" value="GGC54382.1"/>
    <property type="molecule type" value="Genomic_DNA"/>
</dbReference>
<sequence length="203" mass="21350">MMQRVRPFGASAGVGALAFGAVVLFPGVAAGETHEVCEEVNEVVMCIFDEPGRHVFEAPEGVESLIISATGAHLVDDETNEILGRATTTISKLVDATGEVFISVAEPGEGGASAVHTLPEEGDSQFIVAAGGAPFSSSFGDEVAEADDNVNPSVIVTFTWDSYDEENSVTRASDDSKECAGLCIDDTIDRLYDTVLNFARTLE</sequence>
<gene>
    <name evidence="1" type="ORF">GCM10011410_03450</name>
</gene>
<comment type="caution">
    <text evidence="1">The sequence shown here is derived from an EMBL/GenBank/DDBJ whole genome shotgun (WGS) entry which is preliminary data.</text>
</comment>
<reference evidence="1" key="1">
    <citation type="journal article" date="2014" name="Int. J. Syst. Evol. Microbiol.">
        <title>Complete genome sequence of Corynebacterium casei LMG S-19264T (=DSM 44701T), isolated from a smear-ripened cheese.</title>
        <authorList>
            <consortium name="US DOE Joint Genome Institute (JGI-PGF)"/>
            <person name="Walter F."/>
            <person name="Albersmeier A."/>
            <person name="Kalinowski J."/>
            <person name="Ruckert C."/>
        </authorList>
    </citation>
    <scope>NUCLEOTIDE SEQUENCE</scope>
    <source>
        <strain evidence="1">CGMCC 1.15478</strain>
    </source>
</reference>
<organism evidence="1 2">
    <name type="scientific">Hoyosella rhizosphaerae</name>
    <dbReference type="NCBI Taxonomy" id="1755582"/>
    <lineage>
        <taxon>Bacteria</taxon>
        <taxon>Bacillati</taxon>
        <taxon>Actinomycetota</taxon>
        <taxon>Actinomycetes</taxon>
        <taxon>Mycobacteriales</taxon>
        <taxon>Hoyosellaceae</taxon>
        <taxon>Hoyosella</taxon>
    </lineage>
</organism>
<reference evidence="1" key="2">
    <citation type="submission" date="2020-09" db="EMBL/GenBank/DDBJ databases">
        <authorList>
            <person name="Sun Q."/>
            <person name="Zhou Y."/>
        </authorList>
    </citation>
    <scope>NUCLEOTIDE SEQUENCE</scope>
    <source>
        <strain evidence="1">CGMCC 1.15478</strain>
    </source>
</reference>
<evidence type="ECO:0000313" key="1">
    <source>
        <dbReference type="EMBL" id="GGC54382.1"/>
    </source>
</evidence>
<accession>A0A916U0N4</accession>
<dbReference type="Proteomes" id="UP000641514">
    <property type="component" value="Unassembled WGS sequence"/>
</dbReference>
<dbReference type="AlphaFoldDB" id="A0A916U0N4"/>
<name>A0A916U0N4_9ACTN</name>